<name>W7TP11_9STRA</name>
<keyword evidence="5" id="KW-1185">Reference proteome</keyword>
<gene>
    <name evidence="4" type="ORF">Naga_100011g50</name>
</gene>
<dbReference type="Gene3D" id="3.40.710.10">
    <property type="entry name" value="DD-peptidase/beta-lactamase superfamily"/>
    <property type="match status" value="1"/>
</dbReference>
<dbReference type="Proteomes" id="UP000019335">
    <property type="component" value="Unassembled WGS sequence"/>
</dbReference>
<feature type="region of interest" description="Disordered" evidence="1">
    <location>
        <begin position="488"/>
        <end position="518"/>
    </location>
</feature>
<dbReference type="InterPro" id="IPR001466">
    <property type="entry name" value="Beta-lactam-related"/>
</dbReference>
<accession>W7TP11</accession>
<dbReference type="PANTHER" id="PTHR43283">
    <property type="entry name" value="BETA-LACTAMASE-RELATED"/>
    <property type="match status" value="1"/>
</dbReference>
<feature type="domain" description="Beta-lactamase-related" evidence="3">
    <location>
        <begin position="47"/>
        <end position="411"/>
    </location>
</feature>
<keyword evidence="2" id="KW-0732">Signal</keyword>
<evidence type="ECO:0000256" key="2">
    <source>
        <dbReference type="SAM" id="SignalP"/>
    </source>
</evidence>
<comment type="caution">
    <text evidence="4">The sequence shown here is derived from an EMBL/GenBank/DDBJ whole genome shotgun (WGS) entry which is preliminary data.</text>
</comment>
<reference evidence="4 5" key="1">
    <citation type="journal article" date="2014" name="Mol. Plant">
        <title>Chromosome Scale Genome Assembly and Transcriptome Profiling of Nannochloropsis gaditana in Nitrogen Depletion.</title>
        <authorList>
            <person name="Corteggiani Carpinelli E."/>
            <person name="Telatin A."/>
            <person name="Vitulo N."/>
            <person name="Forcato C."/>
            <person name="D'Angelo M."/>
            <person name="Schiavon R."/>
            <person name="Vezzi A."/>
            <person name="Giacometti G.M."/>
            <person name="Morosinotto T."/>
            <person name="Valle G."/>
        </authorList>
    </citation>
    <scope>NUCLEOTIDE SEQUENCE [LARGE SCALE GENOMIC DNA]</scope>
    <source>
        <strain evidence="4 5">B-31</strain>
    </source>
</reference>
<dbReference type="InterPro" id="IPR012338">
    <property type="entry name" value="Beta-lactam/transpept-like"/>
</dbReference>
<feature type="chain" id="PRO_5004901065" evidence="2">
    <location>
        <begin position="26"/>
        <end position="518"/>
    </location>
</feature>
<dbReference type="SUPFAM" id="SSF56601">
    <property type="entry name" value="beta-lactamase/transpeptidase-like"/>
    <property type="match status" value="1"/>
</dbReference>
<dbReference type="Pfam" id="PF00144">
    <property type="entry name" value="Beta-lactamase"/>
    <property type="match status" value="1"/>
</dbReference>
<dbReference type="InterPro" id="IPR050789">
    <property type="entry name" value="Diverse_Enzym_Activities"/>
</dbReference>
<dbReference type="AlphaFoldDB" id="W7TP11"/>
<protein>
    <submittedName>
        <fullName evidence="4">Beta-lactamase/transpeptidase-like protein</fullName>
    </submittedName>
</protein>
<evidence type="ECO:0000313" key="5">
    <source>
        <dbReference type="Proteomes" id="UP000019335"/>
    </source>
</evidence>
<feature type="signal peptide" evidence="2">
    <location>
        <begin position="1"/>
        <end position="25"/>
    </location>
</feature>
<organism evidence="4 5">
    <name type="scientific">Nannochloropsis gaditana</name>
    <dbReference type="NCBI Taxonomy" id="72520"/>
    <lineage>
        <taxon>Eukaryota</taxon>
        <taxon>Sar</taxon>
        <taxon>Stramenopiles</taxon>
        <taxon>Ochrophyta</taxon>
        <taxon>Eustigmatophyceae</taxon>
        <taxon>Eustigmatales</taxon>
        <taxon>Monodopsidaceae</taxon>
        <taxon>Nannochloropsis</taxon>
    </lineage>
</organism>
<proteinExistence type="predicted"/>
<dbReference type="PANTHER" id="PTHR43283:SF3">
    <property type="entry name" value="BETA-LACTAMASE FAMILY PROTEIN (AFU_ORTHOLOGUE AFUA_5G07500)"/>
    <property type="match status" value="1"/>
</dbReference>
<dbReference type="EMBL" id="AZIL01002191">
    <property type="protein sequence ID" value="EWM22429.1"/>
    <property type="molecule type" value="Genomic_DNA"/>
</dbReference>
<evidence type="ECO:0000313" key="4">
    <source>
        <dbReference type="EMBL" id="EWM22429.1"/>
    </source>
</evidence>
<evidence type="ECO:0000256" key="1">
    <source>
        <dbReference type="SAM" id="MobiDB-lite"/>
    </source>
</evidence>
<sequence>MQKNMRLHVLVGGLTALMCLGIVRGIGTMSPEAANLDRQRLEEITRDLQAQVSRNQLPGAAFQVYRAGKLVFQDAVGYQDRELMRPMGMNTIVRLMSQTKPLVAAGVMILLERDLISLDDPLWKYYPKFRNVRVLKSDGAKETVPANRDITILDLLLHTAGLGYGGGFNDPSGDSPLATMEIPFETLEYFMNEQASKPLYWQPGTTWRYSWSYDVLGYVIKRVTGQSPDIWLRQNLFEPLEMYDTDFYVPMDKIGRFAVAYTMTRSNILIPIIRPRMDPIQAFNPPPFISCGSGIVSTLHDYGRFTMMLMNGGVIDGKRILKSETVDMMWRNQLDLSLLPMDLNGWQSDMNTGWGFGFTVSAPGPLPDVDWSKHKGSNRTGAIGWGGGMMTNWIASADNDLIVLFATQRLATPIPNTFQEIVVQGVMDSIKGNSPRKLPGPEGPAVEFEVDDGINHAGGRNNNNGGFGGLWGNQWRLAADEEEVLTSLEPKEAGRSQPQQEMTEETDKLHARLRSSNV</sequence>
<evidence type="ECO:0000259" key="3">
    <source>
        <dbReference type="Pfam" id="PF00144"/>
    </source>
</evidence>
<dbReference type="OrthoDB" id="58460at2759"/>